<evidence type="ECO:0000256" key="1">
    <source>
        <dbReference type="ARBA" id="ARBA00022723"/>
    </source>
</evidence>
<dbReference type="SUPFAM" id="SSF50129">
    <property type="entry name" value="GroES-like"/>
    <property type="match status" value="1"/>
</dbReference>
<evidence type="ECO:0000313" key="6">
    <source>
        <dbReference type="EMBL" id="GLR53192.1"/>
    </source>
</evidence>
<dbReference type="InterPro" id="IPR036291">
    <property type="entry name" value="NAD(P)-bd_dom_sf"/>
</dbReference>
<proteinExistence type="inferred from homology"/>
<evidence type="ECO:0000259" key="5">
    <source>
        <dbReference type="SMART" id="SM00829"/>
    </source>
</evidence>
<sequence>MKAGRLEAIGEFFVRTVEKPEPGPDDLLVRIEAAGICGTDRHLFHGEFPCRPPVTLGHEFSGIVEAVGKAVIDVRPGMRITGDPNIHCGRCAQCRRGRVNLCENLQAIGIHRDGGFADYVLVPQKQAYQLPLSLPPEHGAFCEPLACCLHGTDMAGIKPGSTVVVLGGGVIGMLVVQLARLAGATTVILVTRQAVRRKLAEEIGATHSFDPGNGTTIEGIAGKAGLLPGGADVVIECAGVAETVTEAPKLARNGGTVVILGVLPQGQTVEFEPFDLLFREVKILTSFLNPFTHGRAAALIASGTIKVDRLISRRIGLDDLPDAVANPPRPGEVKVLVMPGLKT</sequence>
<dbReference type="InterPro" id="IPR050129">
    <property type="entry name" value="Zn_alcohol_dh"/>
</dbReference>
<dbReference type="InterPro" id="IPR020843">
    <property type="entry name" value="ER"/>
</dbReference>
<keyword evidence="7" id="KW-1185">Reference proteome</keyword>
<reference evidence="7" key="1">
    <citation type="journal article" date="2019" name="Int. J. Syst. Evol. Microbiol.">
        <title>The Global Catalogue of Microorganisms (GCM) 10K type strain sequencing project: providing services to taxonomists for standard genome sequencing and annotation.</title>
        <authorList>
            <consortium name="The Broad Institute Genomics Platform"/>
            <consortium name="The Broad Institute Genome Sequencing Center for Infectious Disease"/>
            <person name="Wu L."/>
            <person name="Ma J."/>
        </authorList>
    </citation>
    <scope>NUCLEOTIDE SEQUENCE [LARGE SCALE GENOMIC DNA]</scope>
    <source>
        <strain evidence="7">NBRC 102122</strain>
    </source>
</reference>
<dbReference type="Pfam" id="PF00107">
    <property type="entry name" value="ADH_zinc_N"/>
    <property type="match status" value="1"/>
</dbReference>
<accession>A0ABQ5ZN38</accession>
<dbReference type="SUPFAM" id="SSF51735">
    <property type="entry name" value="NAD(P)-binding Rossmann-fold domains"/>
    <property type="match status" value="1"/>
</dbReference>
<dbReference type="InterPro" id="IPR013149">
    <property type="entry name" value="ADH-like_C"/>
</dbReference>
<feature type="domain" description="Enoyl reductase (ER)" evidence="5">
    <location>
        <begin position="4"/>
        <end position="337"/>
    </location>
</feature>
<evidence type="ECO:0000256" key="4">
    <source>
        <dbReference type="RuleBase" id="RU361277"/>
    </source>
</evidence>
<dbReference type="InterPro" id="IPR002328">
    <property type="entry name" value="ADH_Zn_CS"/>
</dbReference>
<evidence type="ECO:0000256" key="3">
    <source>
        <dbReference type="ARBA" id="ARBA00023002"/>
    </source>
</evidence>
<dbReference type="CDD" id="cd08234">
    <property type="entry name" value="threonine_DH_like"/>
    <property type="match status" value="1"/>
</dbReference>
<comment type="caution">
    <text evidence="6">The sequence shown here is derived from an EMBL/GenBank/DDBJ whole genome shotgun (WGS) entry which is preliminary data.</text>
</comment>
<dbReference type="EMBL" id="BSOP01000036">
    <property type="protein sequence ID" value="GLR53192.1"/>
    <property type="molecule type" value="Genomic_DNA"/>
</dbReference>
<dbReference type="SMART" id="SM00829">
    <property type="entry name" value="PKS_ER"/>
    <property type="match status" value="1"/>
</dbReference>
<dbReference type="Gene3D" id="3.40.50.720">
    <property type="entry name" value="NAD(P)-binding Rossmann-like Domain"/>
    <property type="match status" value="1"/>
</dbReference>
<gene>
    <name evidence="6" type="ORF">GCM10007923_44070</name>
</gene>
<dbReference type="RefSeq" id="WP_244766972.1">
    <property type="nucleotide sequence ID" value="NZ_BSOP01000036.1"/>
</dbReference>
<dbReference type="Proteomes" id="UP001156702">
    <property type="component" value="Unassembled WGS sequence"/>
</dbReference>
<dbReference type="InterPro" id="IPR013154">
    <property type="entry name" value="ADH-like_N"/>
</dbReference>
<keyword evidence="1 4" id="KW-0479">Metal-binding</keyword>
<dbReference type="Gene3D" id="3.90.180.10">
    <property type="entry name" value="Medium-chain alcohol dehydrogenases, catalytic domain"/>
    <property type="match status" value="1"/>
</dbReference>
<dbReference type="InterPro" id="IPR011032">
    <property type="entry name" value="GroES-like_sf"/>
</dbReference>
<dbReference type="PROSITE" id="PS00059">
    <property type="entry name" value="ADH_ZINC"/>
    <property type="match status" value="1"/>
</dbReference>
<dbReference type="Pfam" id="PF08240">
    <property type="entry name" value="ADH_N"/>
    <property type="match status" value="1"/>
</dbReference>
<evidence type="ECO:0000256" key="2">
    <source>
        <dbReference type="ARBA" id="ARBA00022833"/>
    </source>
</evidence>
<evidence type="ECO:0000313" key="7">
    <source>
        <dbReference type="Proteomes" id="UP001156702"/>
    </source>
</evidence>
<keyword evidence="3" id="KW-0560">Oxidoreductase</keyword>
<comment type="cofactor">
    <cofactor evidence="4">
        <name>Zn(2+)</name>
        <dbReference type="ChEBI" id="CHEBI:29105"/>
    </cofactor>
</comment>
<keyword evidence="2 4" id="KW-0862">Zinc</keyword>
<dbReference type="PANTHER" id="PTHR43401">
    <property type="entry name" value="L-THREONINE 3-DEHYDROGENASE"/>
    <property type="match status" value="1"/>
</dbReference>
<dbReference type="PANTHER" id="PTHR43401:SF2">
    <property type="entry name" value="L-THREONINE 3-DEHYDROGENASE"/>
    <property type="match status" value="1"/>
</dbReference>
<protein>
    <submittedName>
        <fullName evidence="6">Iditol 2-dehydrogenase</fullName>
    </submittedName>
</protein>
<organism evidence="6 7">
    <name type="scientific">Shinella yambaruensis</name>
    <dbReference type="NCBI Taxonomy" id="415996"/>
    <lineage>
        <taxon>Bacteria</taxon>
        <taxon>Pseudomonadati</taxon>
        <taxon>Pseudomonadota</taxon>
        <taxon>Alphaproteobacteria</taxon>
        <taxon>Hyphomicrobiales</taxon>
        <taxon>Rhizobiaceae</taxon>
        <taxon>Shinella</taxon>
    </lineage>
</organism>
<name>A0ABQ5ZN38_9HYPH</name>
<comment type="similarity">
    <text evidence="4">Belongs to the zinc-containing alcohol dehydrogenase family.</text>
</comment>